<comment type="cofactor">
    <cofactor evidence="2">
        <name>pyridoxal 5'-phosphate</name>
        <dbReference type="ChEBI" id="CHEBI:597326"/>
    </cofactor>
</comment>
<sequence length="234" mass="26683">MQHVGFSVSARRVEVAYWLLRYISPVCFLMCVIITYSYLLQVQFRFCCDGSSGSVCFTVNAGDYIQAVLDRNLAENISTVLYPNDNVSPIYPELSETFRCSDPDVVSVCVQFFEGKELHLKQEYFVVAATLQDIIRRFKSSKFGCRDPVWTFDTFPEKVGIADEDPGGHQKAGMGQGLSVRGIWRPVHMFGELLVRHLPIIYEINQRHLNLCPTANGSHVSWRHGHLRRMSLIE</sequence>
<protein>
    <recommendedName>
        <fullName evidence="2">Alpha-1,4 glucan phosphorylase</fullName>
        <ecNumber evidence="2">2.4.1.1</ecNumber>
    </recommendedName>
</protein>
<keyword evidence="3" id="KW-0472">Membrane</keyword>
<evidence type="ECO:0000256" key="1">
    <source>
        <dbReference type="ARBA" id="ARBA00006047"/>
    </source>
</evidence>
<dbReference type="EMBL" id="JAHRIN010003434">
    <property type="protein sequence ID" value="MEQ2192746.1"/>
    <property type="molecule type" value="Genomic_DNA"/>
</dbReference>
<dbReference type="PANTHER" id="PTHR11468:SF13">
    <property type="entry name" value="GLYCOGEN PHOSPHORYLASE"/>
    <property type="match status" value="1"/>
</dbReference>
<accession>A0ABV0QAC5</accession>
<dbReference type="SUPFAM" id="SSF53756">
    <property type="entry name" value="UDP-Glycosyltransferase/glycogen phosphorylase"/>
    <property type="match status" value="1"/>
</dbReference>
<dbReference type="InterPro" id="IPR000811">
    <property type="entry name" value="Glyco_trans_35"/>
</dbReference>
<gene>
    <name evidence="4" type="ORF">XENOCAPTIV_016553</name>
</gene>
<dbReference type="PANTHER" id="PTHR11468">
    <property type="entry name" value="GLYCOGEN PHOSPHORYLASE"/>
    <property type="match status" value="1"/>
</dbReference>
<organism evidence="4 5">
    <name type="scientific">Xenoophorus captivus</name>
    <dbReference type="NCBI Taxonomy" id="1517983"/>
    <lineage>
        <taxon>Eukaryota</taxon>
        <taxon>Metazoa</taxon>
        <taxon>Chordata</taxon>
        <taxon>Craniata</taxon>
        <taxon>Vertebrata</taxon>
        <taxon>Euteleostomi</taxon>
        <taxon>Actinopterygii</taxon>
        <taxon>Neopterygii</taxon>
        <taxon>Teleostei</taxon>
        <taxon>Neoteleostei</taxon>
        <taxon>Acanthomorphata</taxon>
        <taxon>Ovalentaria</taxon>
        <taxon>Atherinomorphae</taxon>
        <taxon>Cyprinodontiformes</taxon>
        <taxon>Goodeidae</taxon>
        <taxon>Xenoophorus</taxon>
    </lineage>
</organism>
<comment type="similarity">
    <text evidence="1 2">Belongs to the glycogen phosphorylase family.</text>
</comment>
<keyword evidence="2" id="KW-0328">Glycosyltransferase</keyword>
<dbReference type="Pfam" id="PF00343">
    <property type="entry name" value="Phosphorylase"/>
    <property type="match status" value="1"/>
</dbReference>
<dbReference type="Proteomes" id="UP001434883">
    <property type="component" value="Unassembled WGS sequence"/>
</dbReference>
<comment type="caution">
    <text evidence="4">The sequence shown here is derived from an EMBL/GenBank/DDBJ whole genome shotgun (WGS) entry which is preliminary data.</text>
</comment>
<evidence type="ECO:0000256" key="3">
    <source>
        <dbReference type="SAM" id="Phobius"/>
    </source>
</evidence>
<comment type="catalytic activity">
    <reaction evidence="2">
        <text>[(1-&gt;4)-alpha-D-glucosyl](n) + phosphate = [(1-&gt;4)-alpha-D-glucosyl](n-1) + alpha-D-glucose 1-phosphate</text>
        <dbReference type="Rhea" id="RHEA:41732"/>
        <dbReference type="Rhea" id="RHEA-COMP:9584"/>
        <dbReference type="Rhea" id="RHEA-COMP:9586"/>
        <dbReference type="ChEBI" id="CHEBI:15444"/>
        <dbReference type="ChEBI" id="CHEBI:43474"/>
        <dbReference type="ChEBI" id="CHEBI:58601"/>
        <dbReference type="EC" id="2.4.1.1"/>
    </reaction>
</comment>
<keyword evidence="2" id="KW-0808">Transferase</keyword>
<keyword evidence="3" id="KW-1133">Transmembrane helix</keyword>
<feature type="transmembrane region" description="Helical" evidence="3">
    <location>
        <begin position="19"/>
        <end position="39"/>
    </location>
</feature>
<reference evidence="4 5" key="1">
    <citation type="submission" date="2021-06" db="EMBL/GenBank/DDBJ databases">
        <authorList>
            <person name="Palmer J.M."/>
        </authorList>
    </citation>
    <scope>NUCLEOTIDE SEQUENCE [LARGE SCALE GENOMIC DNA]</scope>
    <source>
        <strain evidence="4 5">XC_2019</strain>
        <tissue evidence="4">Muscle</tissue>
    </source>
</reference>
<dbReference type="Gene3D" id="3.40.50.2000">
    <property type="entry name" value="Glycogen Phosphorylase B"/>
    <property type="match status" value="2"/>
</dbReference>
<name>A0ABV0QAC5_9TELE</name>
<comment type="function">
    <text evidence="2">Allosteric enzyme that catalyzes the rate-limiting step in glycogen catabolism, the phosphorolytic cleavage of glycogen to produce glucose-1-phosphate, and plays a central role in maintaining cellular and organismal glucose homeostasis.</text>
</comment>
<proteinExistence type="inferred from homology"/>
<keyword evidence="2" id="KW-0119">Carbohydrate metabolism</keyword>
<dbReference type="EC" id="2.4.1.1" evidence="2"/>
<keyword evidence="3" id="KW-0812">Transmembrane</keyword>
<evidence type="ECO:0000256" key="2">
    <source>
        <dbReference type="RuleBase" id="RU000587"/>
    </source>
</evidence>
<keyword evidence="2" id="KW-0663">Pyridoxal phosphate</keyword>
<evidence type="ECO:0000313" key="4">
    <source>
        <dbReference type="EMBL" id="MEQ2192746.1"/>
    </source>
</evidence>
<keyword evidence="5" id="KW-1185">Reference proteome</keyword>
<evidence type="ECO:0000313" key="5">
    <source>
        <dbReference type="Proteomes" id="UP001434883"/>
    </source>
</evidence>